<dbReference type="Gene3D" id="3.30.2350.10">
    <property type="entry name" value="Pseudouridine synthase"/>
    <property type="match status" value="1"/>
</dbReference>
<evidence type="ECO:0000256" key="4">
    <source>
        <dbReference type="PIRSR" id="PIRSR606225-1"/>
    </source>
</evidence>
<name>A0A3L7K954_9BACI</name>
<evidence type="ECO:0000256" key="2">
    <source>
        <dbReference type="ARBA" id="ARBA00010876"/>
    </source>
</evidence>
<evidence type="ECO:0000256" key="6">
    <source>
        <dbReference type="RuleBase" id="RU362028"/>
    </source>
</evidence>
<evidence type="ECO:0000259" key="7">
    <source>
        <dbReference type="Pfam" id="PF00849"/>
    </source>
</evidence>
<dbReference type="NCBIfam" id="TIGR00005">
    <property type="entry name" value="rluA_subfam"/>
    <property type="match status" value="1"/>
</dbReference>
<evidence type="ECO:0000256" key="1">
    <source>
        <dbReference type="ARBA" id="ARBA00000073"/>
    </source>
</evidence>
<dbReference type="InterPro" id="IPR020103">
    <property type="entry name" value="PsdUridine_synth_cat_dom_sf"/>
</dbReference>
<dbReference type="InterPro" id="IPR006225">
    <property type="entry name" value="PsdUridine_synth_RluC/D"/>
</dbReference>
<dbReference type="InterPro" id="IPR050188">
    <property type="entry name" value="RluA_PseudoU_synthase"/>
</dbReference>
<keyword evidence="3 6" id="KW-0413">Isomerase</keyword>
<evidence type="ECO:0000313" key="8">
    <source>
        <dbReference type="EMBL" id="RLQ97172.1"/>
    </source>
</evidence>
<keyword evidence="9" id="KW-1185">Reference proteome</keyword>
<dbReference type="PANTHER" id="PTHR21600">
    <property type="entry name" value="MITOCHONDRIAL RNA PSEUDOURIDINE SYNTHASE"/>
    <property type="match status" value="1"/>
</dbReference>
<protein>
    <recommendedName>
        <fullName evidence="6">Pseudouridine synthase</fullName>
        <ecNumber evidence="6">5.4.99.-</ecNumber>
    </recommendedName>
</protein>
<comment type="function">
    <text evidence="6">Responsible for synthesis of pseudouridine from uracil.</text>
</comment>
<dbReference type="CDD" id="cd02869">
    <property type="entry name" value="PseudoU_synth_RluA_like"/>
    <property type="match status" value="1"/>
</dbReference>
<dbReference type="InterPro" id="IPR006224">
    <property type="entry name" value="PsdUridine_synth_RluA-like_CS"/>
</dbReference>
<comment type="caution">
    <text evidence="8">The sequence shown here is derived from an EMBL/GenBank/DDBJ whole genome shotgun (WGS) entry which is preliminary data.</text>
</comment>
<dbReference type="RefSeq" id="WP_121679122.1">
    <property type="nucleotide sequence ID" value="NZ_RCVZ01000002.1"/>
</dbReference>
<feature type="active site" evidence="4">
    <location>
        <position position="138"/>
    </location>
</feature>
<dbReference type="PROSITE" id="PS01129">
    <property type="entry name" value="PSI_RLU"/>
    <property type="match status" value="1"/>
</dbReference>
<dbReference type="GO" id="GO:0140098">
    <property type="term" value="F:catalytic activity, acting on RNA"/>
    <property type="evidence" value="ECO:0007669"/>
    <property type="project" value="UniProtKB-ARBA"/>
</dbReference>
<keyword evidence="5" id="KW-0694">RNA-binding</keyword>
<dbReference type="OrthoDB" id="9807829at2"/>
<dbReference type="GO" id="GO:0003723">
    <property type="term" value="F:RNA binding"/>
    <property type="evidence" value="ECO:0007669"/>
    <property type="project" value="UniProtKB-KW"/>
</dbReference>
<dbReference type="AlphaFoldDB" id="A0A3L7K954"/>
<dbReference type="GO" id="GO:0000455">
    <property type="term" value="P:enzyme-directed rRNA pseudouridine synthesis"/>
    <property type="evidence" value="ECO:0007669"/>
    <property type="project" value="TreeGrafter"/>
</dbReference>
<dbReference type="FunFam" id="3.30.2350.10:FF:000005">
    <property type="entry name" value="Pseudouridine synthase"/>
    <property type="match status" value="1"/>
</dbReference>
<comment type="catalytic activity">
    <reaction evidence="1 6">
        <text>a uridine in RNA = a pseudouridine in RNA</text>
        <dbReference type="Rhea" id="RHEA:48348"/>
        <dbReference type="Rhea" id="RHEA-COMP:12068"/>
        <dbReference type="Rhea" id="RHEA-COMP:12069"/>
        <dbReference type="ChEBI" id="CHEBI:65314"/>
        <dbReference type="ChEBI" id="CHEBI:65315"/>
    </reaction>
</comment>
<dbReference type="Pfam" id="PF00849">
    <property type="entry name" value="PseudoU_synth_2"/>
    <property type="match status" value="1"/>
</dbReference>
<sequence length="302" mass="34573">MSKVYKISWEIKHEDAAKKIKQFLSEQNISKRALTDIKFAGGKITVNGEEVNVRYVLKEKDVLNVEFPVEIHSDGLVAETLPLNIVYEDDDVMVIDKQPYMNTIPSREHPKGSLANALLSYYKENGISSTIHIVTRLDRDTSGLLLVAKHRFVHHLLSNQQQKRLIQRTYQAVVEGIPTPLEETIDAPIGRKKTSIIEREVTWDGRPAVTHYKVLHANERMSLVQLNLETGRTHQIRVHMTYKGHPLIGDDLYGGNTELLQRQALHCTELSFFHPFQEKTLTFRSRLPKDLESLIGSNFEDV</sequence>
<feature type="domain" description="Pseudouridine synthase RsuA/RluA-like" evidence="7">
    <location>
        <begin position="91"/>
        <end position="240"/>
    </location>
</feature>
<accession>A0A3L7K954</accession>
<comment type="similarity">
    <text evidence="2 6">Belongs to the pseudouridine synthase RluA family.</text>
</comment>
<dbReference type="SUPFAM" id="SSF55120">
    <property type="entry name" value="Pseudouridine synthase"/>
    <property type="match status" value="1"/>
</dbReference>
<dbReference type="Proteomes" id="UP000276770">
    <property type="component" value="Unassembled WGS sequence"/>
</dbReference>
<dbReference type="PANTHER" id="PTHR21600:SF35">
    <property type="entry name" value="PSEUDOURIDINE SYNTHASE"/>
    <property type="match status" value="1"/>
</dbReference>
<evidence type="ECO:0000256" key="5">
    <source>
        <dbReference type="PROSITE-ProRule" id="PRU00182"/>
    </source>
</evidence>
<evidence type="ECO:0000256" key="3">
    <source>
        <dbReference type="ARBA" id="ARBA00023235"/>
    </source>
</evidence>
<proteinExistence type="inferred from homology"/>
<organism evidence="8 9">
    <name type="scientific">Falsibacillus albus</name>
    <dbReference type="NCBI Taxonomy" id="2478915"/>
    <lineage>
        <taxon>Bacteria</taxon>
        <taxon>Bacillati</taxon>
        <taxon>Bacillota</taxon>
        <taxon>Bacilli</taxon>
        <taxon>Bacillales</taxon>
        <taxon>Bacillaceae</taxon>
        <taxon>Falsibacillus</taxon>
    </lineage>
</organism>
<evidence type="ECO:0000313" key="9">
    <source>
        <dbReference type="Proteomes" id="UP000276770"/>
    </source>
</evidence>
<dbReference type="EMBL" id="RCVZ01000002">
    <property type="protein sequence ID" value="RLQ97172.1"/>
    <property type="molecule type" value="Genomic_DNA"/>
</dbReference>
<gene>
    <name evidence="8" type="ORF">D9X91_03195</name>
</gene>
<dbReference type="InterPro" id="IPR006145">
    <property type="entry name" value="PsdUridine_synth_RsuA/RluA"/>
</dbReference>
<dbReference type="PROSITE" id="PS50889">
    <property type="entry name" value="S4"/>
    <property type="match status" value="1"/>
</dbReference>
<reference evidence="8 9" key="1">
    <citation type="submission" date="2018-10" db="EMBL/GenBank/DDBJ databases">
        <title>Falsibacillus sp. genome draft.</title>
        <authorList>
            <person name="Shi S."/>
        </authorList>
    </citation>
    <scope>NUCLEOTIDE SEQUENCE [LARGE SCALE GENOMIC DNA]</scope>
    <source>
        <strain evidence="8 9">GY 10110</strain>
    </source>
</reference>
<dbReference type="EC" id="5.4.99.-" evidence="6"/>
<dbReference type="GO" id="GO:0009982">
    <property type="term" value="F:pseudouridine synthase activity"/>
    <property type="evidence" value="ECO:0007669"/>
    <property type="project" value="InterPro"/>
</dbReference>